<organism evidence="6 7">
    <name type="scientific">Tolypocladium paradoxum</name>
    <dbReference type="NCBI Taxonomy" id="94208"/>
    <lineage>
        <taxon>Eukaryota</taxon>
        <taxon>Fungi</taxon>
        <taxon>Dikarya</taxon>
        <taxon>Ascomycota</taxon>
        <taxon>Pezizomycotina</taxon>
        <taxon>Sordariomycetes</taxon>
        <taxon>Hypocreomycetidae</taxon>
        <taxon>Hypocreales</taxon>
        <taxon>Ophiocordycipitaceae</taxon>
        <taxon>Tolypocladium</taxon>
    </lineage>
</organism>
<dbReference type="GO" id="GO:1990131">
    <property type="term" value="C:Gtr1-Gtr2 GTPase complex"/>
    <property type="evidence" value="ECO:0007669"/>
    <property type="project" value="UniProtKB-UniRule"/>
</dbReference>
<dbReference type="Gene3D" id="3.40.50.300">
    <property type="entry name" value="P-loop containing nucleotide triphosphate hydrolases"/>
    <property type="match status" value="1"/>
</dbReference>
<evidence type="ECO:0000256" key="1">
    <source>
        <dbReference type="ARBA" id="ARBA00007756"/>
    </source>
</evidence>
<dbReference type="PANTHER" id="PTHR11259">
    <property type="entry name" value="RAS-RELATED GTP BINDING RAG/GTR YEAST"/>
    <property type="match status" value="1"/>
</dbReference>
<dbReference type="GO" id="GO:0010507">
    <property type="term" value="P:negative regulation of autophagy"/>
    <property type="evidence" value="ECO:0007669"/>
    <property type="project" value="TreeGrafter"/>
</dbReference>
<dbReference type="OrthoDB" id="10020193at2759"/>
<dbReference type="CDD" id="cd11384">
    <property type="entry name" value="RagA_like"/>
    <property type="match status" value="1"/>
</dbReference>
<protein>
    <recommendedName>
        <fullName evidence="4">GTP-binding protein</fullName>
    </recommendedName>
</protein>
<dbReference type="FunFam" id="3.40.50.300:FF:002028">
    <property type="entry name" value="Related to GTR1-GTP-binding protein"/>
    <property type="match status" value="1"/>
</dbReference>
<sequence>MASQAPADGPPADAAPAEVRSEVKKPKKKKVLLMGKSGSGKSSMRSIIFSNYIARDTRRLGATIDIDLSHVKFLGNLTLNLWDCGGQEAFMENYLSQQRVHVFSNVGVLIYVFDIESRDVDRDLATYVSILSALLQFSPAAKIYVLIHKMDLVVPSARESVYDERVRLVRQKTIEYVASVGGDASPAGLELTPFATSIWDQSLYKAWASIIHDLVPNLSVIERNLANLGIAIEAEELLLFERTSFLAVSSWTSPEGHRNPTEDRLERMSNIMKHFKQSISRFTGTPRNAEQFIRMEHKAGLRFNLFILKFTTNTYLMVVLPPGEARFNAAMLNCQIAIEHFKFLDGHVGVAAPAATSG</sequence>
<accession>A0A2S4KUD5</accession>
<reference evidence="6 7" key="1">
    <citation type="submission" date="2018-01" db="EMBL/GenBank/DDBJ databases">
        <title>Harnessing the power of phylogenomics to disentangle the directionality and signatures of interkingdom host jumping in the parasitic fungal genus Tolypocladium.</title>
        <authorList>
            <person name="Quandt C.A."/>
            <person name="Patterson W."/>
            <person name="Spatafora J.W."/>
        </authorList>
    </citation>
    <scope>NUCLEOTIDE SEQUENCE [LARGE SCALE GENOMIC DNA]</scope>
    <source>
        <strain evidence="6 7">NRBC 100945</strain>
    </source>
</reference>
<feature type="region of interest" description="Disordered" evidence="5">
    <location>
        <begin position="1"/>
        <end position="27"/>
    </location>
</feature>
<proteinExistence type="inferred from homology"/>
<keyword evidence="3 4" id="KW-0342">GTP-binding</keyword>
<comment type="function">
    <text evidence="4">GTPase involved in activation of the TORC1 signaling pathway, which promotes growth and represses autophagy in nutrient-rich conditions.</text>
</comment>
<dbReference type="SUPFAM" id="SSF52540">
    <property type="entry name" value="P-loop containing nucleoside triphosphate hydrolases"/>
    <property type="match status" value="1"/>
</dbReference>
<dbReference type="Proteomes" id="UP000237481">
    <property type="component" value="Unassembled WGS sequence"/>
</dbReference>
<gene>
    <name evidence="6" type="ORF">TPAR_06024</name>
</gene>
<dbReference type="EMBL" id="PKSG01000656">
    <property type="protein sequence ID" value="POR33784.1"/>
    <property type="molecule type" value="Genomic_DNA"/>
</dbReference>
<dbReference type="STRING" id="94208.A0A2S4KUD5"/>
<keyword evidence="2 4" id="KW-0547">Nucleotide-binding</keyword>
<dbReference type="GO" id="GO:0009267">
    <property type="term" value="P:cellular response to starvation"/>
    <property type="evidence" value="ECO:0007669"/>
    <property type="project" value="TreeGrafter"/>
</dbReference>
<dbReference type="GO" id="GO:0003924">
    <property type="term" value="F:GTPase activity"/>
    <property type="evidence" value="ECO:0007669"/>
    <property type="project" value="UniProtKB-UniRule"/>
</dbReference>
<evidence type="ECO:0000256" key="2">
    <source>
        <dbReference type="ARBA" id="ARBA00022741"/>
    </source>
</evidence>
<evidence type="ECO:0000313" key="7">
    <source>
        <dbReference type="Proteomes" id="UP000237481"/>
    </source>
</evidence>
<dbReference type="GO" id="GO:0005634">
    <property type="term" value="C:nucleus"/>
    <property type="evidence" value="ECO:0007669"/>
    <property type="project" value="TreeGrafter"/>
</dbReference>
<dbReference type="PANTHER" id="PTHR11259:SF1">
    <property type="entry name" value="RAS-RELATED GTP-BINDING PROTEIN"/>
    <property type="match status" value="1"/>
</dbReference>
<evidence type="ECO:0000313" key="6">
    <source>
        <dbReference type="EMBL" id="POR33784.1"/>
    </source>
</evidence>
<dbReference type="GO" id="GO:0005525">
    <property type="term" value="F:GTP binding"/>
    <property type="evidence" value="ECO:0007669"/>
    <property type="project" value="UniProtKB-UniRule"/>
</dbReference>
<dbReference type="GO" id="GO:0000329">
    <property type="term" value="C:fungal-type vacuole membrane"/>
    <property type="evidence" value="ECO:0007669"/>
    <property type="project" value="TreeGrafter"/>
</dbReference>
<evidence type="ECO:0000256" key="3">
    <source>
        <dbReference type="ARBA" id="ARBA00023134"/>
    </source>
</evidence>
<dbReference type="Gene3D" id="3.30.450.190">
    <property type="match status" value="1"/>
</dbReference>
<dbReference type="InterPro" id="IPR039397">
    <property type="entry name" value="RagA/B"/>
</dbReference>
<evidence type="ECO:0000256" key="4">
    <source>
        <dbReference type="RuleBase" id="RU367014"/>
    </source>
</evidence>
<dbReference type="Pfam" id="PF04670">
    <property type="entry name" value="Gtr1_RagA"/>
    <property type="match status" value="1"/>
</dbReference>
<evidence type="ECO:0000256" key="5">
    <source>
        <dbReference type="SAM" id="MobiDB-lite"/>
    </source>
</evidence>
<comment type="subunit">
    <text evidence="4">Component of the GSE complex.</text>
</comment>
<name>A0A2S4KUD5_9HYPO</name>
<dbReference type="GO" id="GO:1904263">
    <property type="term" value="P:positive regulation of TORC1 signaling"/>
    <property type="evidence" value="ECO:0007669"/>
    <property type="project" value="TreeGrafter"/>
</dbReference>
<comment type="similarity">
    <text evidence="1 4">Belongs to the GTR/RAG GTP-binding protein family.</text>
</comment>
<dbReference type="AlphaFoldDB" id="A0A2S4KUD5"/>
<dbReference type="InterPro" id="IPR027417">
    <property type="entry name" value="P-loop_NTPase"/>
</dbReference>
<keyword evidence="7" id="KW-1185">Reference proteome</keyword>
<comment type="caution">
    <text evidence="6">The sequence shown here is derived from an EMBL/GenBank/DDBJ whole genome shotgun (WGS) entry which is preliminary data.</text>
</comment>
<feature type="compositionally biased region" description="Low complexity" evidence="5">
    <location>
        <begin position="1"/>
        <end position="18"/>
    </location>
</feature>
<dbReference type="InterPro" id="IPR006762">
    <property type="entry name" value="Gtr1_RagA"/>
</dbReference>